<dbReference type="Pfam" id="PF02775">
    <property type="entry name" value="TPP_enzyme_C"/>
    <property type="match status" value="1"/>
</dbReference>
<dbReference type="SUPFAM" id="SSF52518">
    <property type="entry name" value="Thiamin diphosphate-binding fold (THDP-binding)"/>
    <property type="match status" value="2"/>
</dbReference>
<dbReference type="InterPro" id="IPR012110">
    <property type="entry name" value="PDC/IPDC-like"/>
</dbReference>
<feature type="domain" description="Thiamine pyrophosphate enzyme TPP-binding" evidence="12">
    <location>
        <begin position="417"/>
        <end position="496"/>
    </location>
</feature>
<dbReference type="Gene3D" id="3.40.50.1220">
    <property type="entry name" value="TPP-binding domain"/>
    <property type="match status" value="1"/>
</dbReference>
<dbReference type="HOGENOM" id="CLU_013748_0_2_1"/>
<dbReference type="eggNOG" id="KOG1184">
    <property type="taxonomic scope" value="Eukaryota"/>
</dbReference>
<evidence type="ECO:0000259" key="13">
    <source>
        <dbReference type="Pfam" id="PF02776"/>
    </source>
</evidence>
<dbReference type="GO" id="GO:0005739">
    <property type="term" value="C:mitochondrion"/>
    <property type="evidence" value="ECO:0007669"/>
    <property type="project" value="UniProtKB-SubCell"/>
</dbReference>
<feature type="binding site" evidence="9">
    <location>
        <position position="460"/>
    </location>
    <ligand>
        <name>Mg(2+)</name>
        <dbReference type="ChEBI" id="CHEBI:18420"/>
    </ligand>
</feature>
<evidence type="ECO:0000256" key="8">
    <source>
        <dbReference type="ARBA" id="ARBA00023239"/>
    </source>
</evidence>
<dbReference type="InterPro" id="IPR047214">
    <property type="entry name" value="TPP_PDC_IPDC"/>
</dbReference>
<dbReference type="AlphaFoldDB" id="F4RL41"/>
<name>F4RL41_MELLP</name>
<reference evidence="15" key="1">
    <citation type="journal article" date="2011" name="Proc. Natl. Acad. Sci. U.S.A.">
        <title>Obligate biotrophy features unraveled by the genomic analysis of rust fungi.</title>
        <authorList>
            <person name="Duplessis S."/>
            <person name="Cuomo C.A."/>
            <person name="Lin Y.-C."/>
            <person name="Aerts A."/>
            <person name="Tisserant E."/>
            <person name="Veneault-Fourrey C."/>
            <person name="Joly D.L."/>
            <person name="Hacquard S."/>
            <person name="Amselem J."/>
            <person name="Cantarel B.L."/>
            <person name="Chiu R."/>
            <person name="Coutinho P.M."/>
            <person name="Feau N."/>
            <person name="Field M."/>
            <person name="Frey P."/>
            <person name="Gelhaye E."/>
            <person name="Goldberg J."/>
            <person name="Grabherr M.G."/>
            <person name="Kodira C.D."/>
            <person name="Kohler A."/>
            <person name="Kuees U."/>
            <person name="Lindquist E.A."/>
            <person name="Lucas S.M."/>
            <person name="Mago R."/>
            <person name="Mauceli E."/>
            <person name="Morin E."/>
            <person name="Murat C."/>
            <person name="Pangilinan J.L."/>
            <person name="Park R."/>
            <person name="Pearson M."/>
            <person name="Quesneville H."/>
            <person name="Rouhier N."/>
            <person name="Sakthikumar S."/>
            <person name="Salamov A.A."/>
            <person name="Schmutz J."/>
            <person name="Selles B."/>
            <person name="Shapiro H."/>
            <person name="Tanguay P."/>
            <person name="Tuskan G.A."/>
            <person name="Henrissat B."/>
            <person name="Van de Peer Y."/>
            <person name="Rouze P."/>
            <person name="Ellis J.G."/>
            <person name="Dodds P.N."/>
            <person name="Schein J.E."/>
            <person name="Zhong S."/>
            <person name="Hamelin R.C."/>
            <person name="Grigoriev I.V."/>
            <person name="Szabo L.J."/>
            <person name="Martin F."/>
        </authorList>
    </citation>
    <scope>NUCLEOTIDE SEQUENCE [LARGE SCALE GENOMIC DNA]</scope>
    <source>
        <strain evidence="15">98AG31 / pathotype 3-4-7</strain>
    </source>
</reference>
<comment type="subcellular location">
    <subcellularLocation>
        <location evidence="2">Mitochondrion</location>
    </subcellularLocation>
</comment>
<comment type="cofactor">
    <cofactor evidence="1">
        <name>thiamine diphosphate</name>
        <dbReference type="ChEBI" id="CHEBI:58937"/>
    </cofactor>
</comment>
<dbReference type="InterPro" id="IPR047213">
    <property type="entry name" value="TPP_PYR_PDC_IPDC-like"/>
</dbReference>
<evidence type="ECO:0000256" key="9">
    <source>
        <dbReference type="PIRSR" id="PIRSR036565-2"/>
    </source>
</evidence>
<dbReference type="InterPro" id="IPR011766">
    <property type="entry name" value="TPP_enzyme_TPP-bd"/>
</dbReference>
<dbReference type="CDD" id="cd07038">
    <property type="entry name" value="TPP_PYR_PDC_IPDC_like"/>
    <property type="match status" value="1"/>
</dbReference>
<evidence type="ECO:0000256" key="3">
    <source>
        <dbReference type="ARBA" id="ARBA00007812"/>
    </source>
</evidence>
<evidence type="ECO:0000256" key="1">
    <source>
        <dbReference type="ARBA" id="ARBA00001964"/>
    </source>
</evidence>
<dbReference type="RefSeq" id="XP_007409799.1">
    <property type="nucleotide sequence ID" value="XM_007409737.1"/>
</dbReference>
<dbReference type="PANTHER" id="PTHR43452:SF30">
    <property type="entry name" value="PYRUVATE DECARBOXYLASE ISOZYME 1-RELATED"/>
    <property type="match status" value="1"/>
</dbReference>
<feature type="domain" description="Thiamine pyrophosphate enzyme N-terminal TPP-binding" evidence="13">
    <location>
        <begin position="13"/>
        <end position="120"/>
    </location>
</feature>
<dbReference type="GO" id="GO:0004737">
    <property type="term" value="F:pyruvate decarboxylase activity"/>
    <property type="evidence" value="ECO:0007669"/>
    <property type="project" value="TreeGrafter"/>
</dbReference>
<dbReference type="FunFam" id="3.40.50.970:FF:000019">
    <property type="entry name" value="Pyruvate decarboxylase isozyme"/>
    <property type="match status" value="1"/>
</dbReference>
<evidence type="ECO:0000256" key="6">
    <source>
        <dbReference type="ARBA" id="ARBA00022842"/>
    </source>
</evidence>
<dbReference type="GO" id="GO:0000949">
    <property type="term" value="P:aromatic amino acid family catabolic process to alcohol via Ehrlich pathway"/>
    <property type="evidence" value="ECO:0007669"/>
    <property type="project" value="TreeGrafter"/>
</dbReference>
<keyword evidence="5" id="KW-0210">Decarboxylase</keyword>
<evidence type="ECO:0000256" key="2">
    <source>
        <dbReference type="ARBA" id="ARBA00004173"/>
    </source>
</evidence>
<keyword evidence="15" id="KW-1185">Reference proteome</keyword>
<dbReference type="PANTHER" id="PTHR43452">
    <property type="entry name" value="PYRUVATE DECARBOXYLASE"/>
    <property type="match status" value="1"/>
</dbReference>
<accession>F4RL41</accession>
<feature type="binding site" evidence="9">
    <location>
        <position position="487"/>
    </location>
    <ligand>
        <name>Mg(2+)</name>
        <dbReference type="ChEBI" id="CHEBI:18420"/>
    </ligand>
</feature>
<evidence type="ECO:0000313" key="14">
    <source>
        <dbReference type="EMBL" id="EGG06839.1"/>
    </source>
</evidence>
<evidence type="ECO:0000313" key="15">
    <source>
        <dbReference type="Proteomes" id="UP000001072"/>
    </source>
</evidence>
<dbReference type="SUPFAM" id="SSF52467">
    <property type="entry name" value="DHS-like NAD/FAD-binding domain"/>
    <property type="match status" value="1"/>
</dbReference>
<dbReference type="InParanoid" id="F4RL41"/>
<feature type="binding site" evidence="9">
    <location>
        <position position="489"/>
    </location>
    <ligand>
        <name>Mg(2+)</name>
        <dbReference type="ChEBI" id="CHEBI:18420"/>
    </ligand>
</feature>
<dbReference type="GO" id="GO:0030976">
    <property type="term" value="F:thiamine pyrophosphate binding"/>
    <property type="evidence" value="ECO:0007669"/>
    <property type="project" value="InterPro"/>
</dbReference>
<dbReference type="CDD" id="cd02005">
    <property type="entry name" value="TPP_PDC_IPDC"/>
    <property type="match status" value="1"/>
</dbReference>
<dbReference type="Pfam" id="PF02776">
    <property type="entry name" value="TPP_enzyme_N"/>
    <property type="match status" value="1"/>
</dbReference>
<comment type="similarity">
    <text evidence="3 10">Belongs to the TPP enzyme family.</text>
</comment>
<organism evidence="15">
    <name type="scientific">Melampsora larici-populina (strain 98AG31 / pathotype 3-4-7)</name>
    <name type="common">Poplar leaf rust fungus</name>
    <dbReference type="NCBI Taxonomy" id="747676"/>
    <lineage>
        <taxon>Eukaryota</taxon>
        <taxon>Fungi</taxon>
        <taxon>Dikarya</taxon>
        <taxon>Basidiomycota</taxon>
        <taxon>Pucciniomycotina</taxon>
        <taxon>Pucciniomycetes</taxon>
        <taxon>Pucciniales</taxon>
        <taxon>Melampsoraceae</taxon>
        <taxon>Melampsora</taxon>
    </lineage>
</organism>
<dbReference type="VEuPathDB" id="FungiDB:MELLADRAFT_86255"/>
<proteinExistence type="inferred from homology"/>
<evidence type="ECO:0000256" key="5">
    <source>
        <dbReference type="ARBA" id="ARBA00022793"/>
    </source>
</evidence>
<protein>
    <recommendedName>
        <fullName evidence="16">Pyruvate decarboxylase</fullName>
    </recommendedName>
</protein>
<dbReference type="FunCoup" id="F4RL41">
    <property type="interactions" value="122"/>
</dbReference>
<dbReference type="InterPro" id="IPR012000">
    <property type="entry name" value="Thiamin_PyroP_enz_cen_dom"/>
</dbReference>
<dbReference type="InterPro" id="IPR012001">
    <property type="entry name" value="Thiamin_PyroP_enz_TPP-bd_dom"/>
</dbReference>
<dbReference type="InterPro" id="IPR029061">
    <property type="entry name" value="THDP-binding"/>
</dbReference>
<keyword evidence="6 9" id="KW-0460">Magnesium</keyword>
<dbReference type="Gene3D" id="3.40.50.970">
    <property type="match status" value="2"/>
</dbReference>
<comment type="cofactor">
    <cofactor evidence="9">
        <name>Mg(2+)</name>
        <dbReference type="ChEBI" id="CHEBI:18420"/>
    </cofactor>
    <text evidence="9">Binds 1 Mg(2+) per subunit.</text>
</comment>
<dbReference type="KEGG" id="mlr:MELLADRAFT_86255"/>
<dbReference type="Proteomes" id="UP000001072">
    <property type="component" value="Unassembled WGS sequence"/>
</dbReference>
<keyword evidence="4 9" id="KW-0479">Metal-binding</keyword>
<dbReference type="GO" id="GO:0000287">
    <property type="term" value="F:magnesium ion binding"/>
    <property type="evidence" value="ECO:0007669"/>
    <property type="project" value="InterPro"/>
</dbReference>
<dbReference type="EMBL" id="GL883106">
    <property type="protein sequence ID" value="EGG06839.1"/>
    <property type="molecule type" value="Genomic_DNA"/>
</dbReference>
<evidence type="ECO:0000259" key="12">
    <source>
        <dbReference type="Pfam" id="PF02775"/>
    </source>
</evidence>
<evidence type="ECO:0000259" key="11">
    <source>
        <dbReference type="Pfam" id="PF00205"/>
    </source>
</evidence>
<dbReference type="FunFam" id="3.40.50.970:FF:000024">
    <property type="entry name" value="Pyruvate decarboxylase isozyme"/>
    <property type="match status" value="1"/>
</dbReference>
<keyword evidence="8" id="KW-0456">Lyase</keyword>
<dbReference type="PIRSF" id="PIRSF036565">
    <property type="entry name" value="Pyruvt_ip_decrb"/>
    <property type="match status" value="1"/>
</dbReference>
<dbReference type="STRING" id="747676.F4RL41"/>
<evidence type="ECO:0000256" key="7">
    <source>
        <dbReference type="ARBA" id="ARBA00023052"/>
    </source>
</evidence>
<dbReference type="OrthoDB" id="3970464at2759"/>
<gene>
    <name evidence="14" type="ORF">MELLADRAFT_86255</name>
</gene>
<evidence type="ECO:0000256" key="4">
    <source>
        <dbReference type="ARBA" id="ARBA00022723"/>
    </source>
</evidence>
<feature type="domain" description="Thiamine pyrophosphate enzyme central" evidence="11">
    <location>
        <begin position="218"/>
        <end position="332"/>
    </location>
</feature>
<sequence length="580" mass="64232">MPTNSLLSHEDTTIGAYILIRLAQLGIKQVHGVPGDFNLRFLDLIEDHPDLDWVGCCNELNASYAADGYARVSKAGIGCLVTTYGVGELSALNGVAGAYAEQVPILHIAGIPSSKMQENKAIVHHSLGDSNFDTYAKISDFVTCASSALKTPKDAPDEIDRLLKAALTECRPVYLSLPPNLVDAKIPASNLKIDLRQKVHEELQLQINPKLVPEVLAQISELYLKAKKPMILLDRGCDAFKVSTEVIKLAESIQIPVYTTLMAKTAIGVHHPLFGGLYKGGSSDIHIKEYVESSDMVIWIGTVASDRNTSSVSFNFKASEKIELHASHTVVRAKEYPSIGFRTLLPLLTQRLSSLPHKQKRQIRDSNPPAKIAKQVSMNEMITQAEFWPLWAENFFEPNDIVIGESGTASFALQDVDFPDGAQLVCQMLWASIGWSTGACLGMAQAAQEQGKRTILFIGDGSLQVSVQEISTMIRAGVKPIIVVINNDGYVIERFIHGMERKYNDIQPWKWTGILDLFDPENTTPKANYTAETRKEFMDLFKNPEFRKADRIQLVEAKLGREDAPDGLIQCIKALREKWE</sequence>
<dbReference type="GO" id="GO:0005634">
    <property type="term" value="C:nucleus"/>
    <property type="evidence" value="ECO:0007669"/>
    <property type="project" value="TreeGrafter"/>
</dbReference>
<evidence type="ECO:0000256" key="10">
    <source>
        <dbReference type="RuleBase" id="RU362132"/>
    </source>
</evidence>
<dbReference type="Pfam" id="PF00205">
    <property type="entry name" value="TPP_enzyme_M"/>
    <property type="match status" value="1"/>
</dbReference>
<dbReference type="GO" id="GO:0005829">
    <property type="term" value="C:cytosol"/>
    <property type="evidence" value="ECO:0007669"/>
    <property type="project" value="TreeGrafter"/>
</dbReference>
<keyword evidence="7 10" id="KW-0786">Thiamine pyrophosphate</keyword>
<dbReference type="GeneID" id="18934125"/>
<dbReference type="InterPro" id="IPR029035">
    <property type="entry name" value="DHS-like_NAD/FAD-binding_dom"/>
</dbReference>
<evidence type="ECO:0008006" key="16">
    <source>
        <dbReference type="Google" id="ProtNLM"/>
    </source>
</evidence>